<protein>
    <recommendedName>
        <fullName evidence="11">Probable nicotinate-nucleotide adenylyltransferase</fullName>
        <ecNumber evidence="11">2.7.7.18</ecNumber>
    </recommendedName>
    <alternativeName>
        <fullName evidence="11">Deamido-NAD(+) diphosphorylase</fullName>
    </alternativeName>
    <alternativeName>
        <fullName evidence="11">Deamido-NAD(+) pyrophosphorylase</fullName>
    </alternativeName>
    <alternativeName>
        <fullName evidence="11">Nicotinate mononucleotide adenylyltransferase</fullName>
        <shortName evidence="11">NaMN adenylyltransferase</shortName>
    </alternativeName>
</protein>
<evidence type="ECO:0000259" key="12">
    <source>
        <dbReference type="Pfam" id="PF01467"/>
    </source>
</evidence>
<dbReference type="InterPro" id="IPR004821">
    <property type="entry name" value="Cyt_trans-like"/>
</dbReference>
<sequence>MALRAILGGTFNPPHYGHIKPALSLLDSIGVSALGLMPCKIAPHKQVSVNENHRVNMVELCCTEDPRLYVESLELSLPSPSYTVRTLECLQQKHQDSICFFIGADSLYNIESWFEWERLLDYCHLVVMRRDGERFSPPSSIVAWLDANKTDDYSQLHEKQHGCVILADTPLHPVSSTELRSAVASTSSAQADLLKKWVPPKVIDYIDTHQLYQDLSN</sequence>
<evidence type="ECO:0000256" key="9">
    <source>
        <dbReference type="ARBA" id="ARBA00023027"/>
    </source>
</evidence>
<keyword evidence="4 11" id="KW-0662">Pyridine nucleotide biosynthesis</keyword>
<dbReference type="GO" id="GO:0004515">
    <property type="term" value="F:nicotinate-nucleotide adenylyltransferase activity"/>
    <property type="evidence" value="ECO:0007669"/>
    <property type="project" value="UniProtKB-UniRule"/>
</dbReference>
<dbReference type="UniPathway" id="UPA00253">
    <property type="reaction ID" value="UER00332"/>
</dbReference>
<dbReference type="CDD" id="cd02165">
    <property type="entry name" value="NMNAT"/>
    <property type="match status" value="1"/>
</dbReference>
<evidence type="ECO:0000256" key="8">
    <source>
        <dbReference type="ARBA" id="ARBA00022840"/>
    </source>
</evidence>
<accession>A0A7X5RLM5</accession>
<comment type="similarity">
    <text evidence="3 11">Belongs to the NadD family.</text>
</comment>
<dbReference type="PANTHER" id="PTHR39321">
    <property type="entry name" value="NICOTINATE-NUCLEOTIDE ADENYLYLTRANSFERASE-RELATED"/>
    <property type="match status" value="1"/>
</dbReference>
<dbReference type="Proteomes" id="UP000470213">
    <property type="component" value="Unassembled WGS sequence"/>
</dbReference>
<keyword evidence="5 11" id="KW-0808">Transferase</keyword>
<evidence type="ECO:0000256" key="1">
    <source>
        <dbReference type="ARBA" id="ARBA00002324"/>
    </source>
</evidence>
<dbReference type="HAMAP" id="MF_00244">
    <property type="entry name" value="NaMN_adenylyltr"/>
    <property type="match status" value="1"/>
</dbReference>
<comment type="pathway">
    <text evidence="2 11">Cofactor biosynthesis; NAD(+) biosynthesis; deamido-NAD(+) from nicotinate D-ribonucleotide: step 1/1.</text>
</comment>
<dbReference type="Pfam" id="PF01467">
    <property type="entry name" value="CTP_transf_like"/>
    <property type="match status" value="1"/>
</dbReference>
<evidence type="ECO:0000256" key="4">
    <source>
        <dbReference type="ARBA" id="ARBA00022642"/>
    </source>
</evidence>
<feature type="domain" description="Cytidyltransferase-like" evidence="12">
    <location>
        <begin position="6"/>
        <end position="181"/>
    </location>
</feature>
<comment type="catalytic activity">
    <reaction evidence="10 11">
        <text>nicotinate beta-D-ribonucleotide + ATP + H(+) = deamido-NAD(+) + diphosphate</text>
        <dbReference type="Rhea" id="RHEA:22860"/>
        <dbReference type="ChEBI" id="CHEBI:15378"/>
        <dbReference type="ChEBI" id="CHEBI:30616"/>
        <dbReference type="ChEBI" id="CHEBI:33019"/>
        <dbReference type="ChEBI" id="CHEBI:57502"/>
        <dbReference type="ChEBI" id="CHEBI:58437"/>
        <dbReference type="EC" id="2.7.7.18"/>
    </reaction>
</comment>
<keyword evidence="14" id="KW-1185">Reference proteome</keyword>
<name>A0A7X5RLM5_9ALTE</name>
<dbReference type="EMBL" id="JAAAWN010000012">
    <property type="protein sequence ID" value="NDV91620.1"/>
    <property type="molecule type" value="Genomic_DNA"/>
</dbReference>
<keyword evidence="6 11" id="KW-0548">Nucleotidyltransferase</keyword>
<evidence type="ECO:0000256" key="11">
    <source>
        <dbReference type="HAMAP-Rule" id="MF_00244"/>
    </source>
</evidence>
<evidence type="ECO:0000256" key="10">
    <source>
        <dbReference type="ARBA" id="ARBA00048721"/>
    </source>
</evidence>
<dbReference type="InterPro" id="IPR014729">
    <property type="entry name" value="Rossmann-like_a/b/a_fold"/>
</dbReference>
<evidence type="ECO:0000256" key="5">
    <source>
        <dbReference type="ARBA" id="ARBA00022679"/>
    </source>
</evidence>
<evidence type="ECO:0000313" key="13">
    <source>
        <dbReference type="EMBL" id="NDV91620.1"/>
    </source>
</evidence>
<dbReference type="RefSeq" id="WP_163085510.1">
    <property type="nucleotide sequence ID" value="NZ_JAAAWN010000012.1"/>
</dbReference>
<evidence type="ECO:0000256" key="6">
    <source>
        <dbReference type="ARBA" id="ARBA00022695"/>
    </source>
</evidence>
<evidence type="ECO:0000313" key="14">
    <source>
        <dbReference type="Proteomes" id="UP000470213"/>
    </source>
</evidence>
<dbReference type="Gene3D" id="3.40.50.620">
    <property type="entry name" value="HUPs"/>
    <property type="match status" value="1"/>
</dbReference>
<dbReference type="PANTHER" id="PTHR39321:SF3">
    <property type="entry name" value="PHOSPHOPANTETHEINE ADENYLYLTRANSFERASE"/>
    <property type="match status" value="1"/>
</dbReference>
<dbReference type="EC" id="2.7.7.18" evidence="11"/>
<keyword evidence="8 11" id="KW-0067">ATP-binding</keyword>
<keyword evidence="7 11" id="KW-0547">Nucleotide-binding</keyword>
<organism evidence="13 14">
    <name type="scientific">Alteromonas profundi</name>
    <dbReference type="NCBI Taxonomy" id="2696062"/>
    <lineage>
        <taxon>Bacteria</taxon>
        <taxon>Pseudomonadati</taxon>
        <taxon>Pseudomonadota</taxon>
        <taxon>Gammaproteobacteria</taxon>
        <taxon>Alteromonadales</taxon>
        <taxon>Alteromonadaceae</taxon>
        <taxon>Alteromonas/Salinimonas group</taxon>
        <taxon>Alteromonas</taxon>
    </lineage>
</organism>
<dbReference type="NCBIfam" id="TIGR00482">
    <property type="entry name" value="nicotinate (nicotinamide) nucleotide adenylyltransferase"/>
    <property type="match status" value="1"/>
</dbReference>
<dbReference type="InterPro" id="IPR005248">
    <property type="entry name" value="NadD/NMNAT"/>
</dbReference>
<comment type="caution">
    <text evidence="13">The sequence shown here is derived from an EMBL/GenBank/DDBJ whole genome shotgun (WGS) entry which is preliminary data.</text>
</comment>
<reference evidence="13 14" key="1">
    <citation type="submission" date="2020-01" db="EMBL/GenBank/DDBJ databases">
        <authorList>
            <person name="Chen J."/>
            <person name="Zhu S."/>
            <person name="Yang J."/>
        </authorList>
    </citation>
    <scope>NUCLEOTIDE SEQUENCE [LARGE SCALE GENOMIC DNA]</scope>
    <source>
        <strain evidence="13 14">345S023</strain>
    </source>
</reference>
<dbReference type="SUPFAM" id="SSF52374">
    <property type="entry name" value="Nucleotidylyl transferase"/>
    <property type="match status" value="1"/>
</dbReference>
<dbReference type="AlphaFoldDB" id="A0A7X5RLM5"/>
<evidence type="ECO:0000256" key="2">
    <source>
        <dbReference type="ARBA" id="ARBA00005019"/>
    </source>
</evidence>
<dbReference type="GO" id="GO:0009435">
    <property type="term" value="P:NAD+ biosynthetic process"/>
    <property type="evidence" value="ECO:0007669"/>
    <property type="project" value="UniProtKB-UniRule"/>
</dbReference>
<evidence type="ECO:0000256" key="7">
    <source>
        <dbReference type="ARBA" id="ARBA00022741"/>
    </source>
</evidence>
<proteinExistence type="inferred from homology"/>
<keyword evidence="9 11" id="KW-0520">NAD</keyword>
<gene>
    <name evidence="11 13" type="primary">nadD</name>
    <name evidence="13" type="ORF">GTH32_10540</name>
</gene>
<dbReference type="GO" id="GO:0005524">
    <property type="term" value="F:ATP binding"/>
    <property type="evidence" value="ECO:0007669"/>
    <property type="project" value="UniProtKB-KW"/>
</dbReference>
<evidence type="ECO:0000256" key="3">
    <source>
        <dbReference type="ARBA" id="ARBA00009014"/>
    </source>
</evidence>
<comment type="function">
    <text evidence="1 11">Catalyzes the reversible adenylation of nicotinate mononucleotide (NaMN) to nicotinic acid adenine dinucleotide (NaAD).</text>
</comment>